<sequence length="548" mass="59305">MLSSTALPITKLSGRSSAAALSAFAPFDSTPGVFDNDVFEQTLKGNCRIPLDYFLAQNEPYKSFVKLYASDPHAFVKSYSQAFAFMGSFNPATQFDGGLFHPLDLTPPTGTSKTSSSHQASAATVANTHGLIHGERVDEYLFKPASCLDKETVNPIPSSARAHARFGRDEEKYAGRGWRRGIPRQPIRTRWSRTWISRGIRVNHDSVTADDGLNDHLRPDPLLLTASKEMSSRPIHAAEQIQYADRGRAADIHQAILTLVELDTDREEYGVAVPPPRHSIQNGLQASTFEIEGAACKNGVTAGRRHSCRCAHATGGGAISLCQMGGSTRSVAGFLAPSPHPLAAMNPVERKKGWIRIFFYQDSGDINSTSINLADAINLAAIATIRACGGPAIQYSSGMDIFGPDPDGLLPLASDPANVTIANLNRMGFSPEQIVALVMGSHTLGGEHRVNFPDLTRDEFAPFDSTPAVFDNDFFASDQEAFFKSYSQAFGSMTVFNPASHWDGGFEHILDLNPPTRTFKTSPSQQTSAAATAPTLVKREERGCPFPA</sequence>
<dbReference type="Gene3D" id="1.10.520.10">
    <property type="match status" value="1"/>
</dbReference>
<evidence type="ECO:0000259" key="8">
    <source>
        <dbReference type="PROSITE" id="PS50873"/>
    </source>
</evidence>
<protein>
    <recommendedName>
        <fullName evidence="7">Peroxidase</fullName>
        <ecNumber evidence="7">1.11.1.-</ecNumber>
    </recommendedName>
</protein>
<dbReference type="GO" id="GO:0046872">
    <property type="term" value="F:metal ion binding"/>
    <property type="evidence" value="ECO:0007669"/>
    <property type="project" value="UniProtKB-UniRule"/>
</dbReference>
<keyword evidence="5" id="KW-0408">Iron</keyword>
<keyword evidence="2" id="KW-0349">Heme</keyword>
<dbReference type="PROSITE" id="PS50873">
    <property type="entry name" value="PEROXIDASE_4"/>
    <property type="match status" value="1"/>
</dbReference>
<evidence type="ECO:0000256" key="1">
    <source>
        <dbReference type="ARBA" id="ARBA00022559"/>
    </source>
</evidence>
<evidence type="ECO:0000313" key="10">
    <source>
        <dbReference type="Proteomes" id="UP000269721"/>
    </source>
</evidence>
<reference evidence="10" key="1">
    <citation type="journal article" date="2018" name="Nat. Microbiol.">
        <title>Leveraging single-cell genomics to expand the fungal tree of life.</title>
        <authorList>
            <person name="Ahrendt S.R."/>
            <person name="Quandt C.A."/>
            <person name="Ciobanu D."/>
            <person name="Clum A."/>
            <person name="Salamov A."/>
            <person name="Andreopoulos B."/>
            <person name="Cheng J.F."/>
            <person name="Woyke T."/>
            <person name="Pelin A."/>
            <person name="Henrissat B."/>
            <person name="Reynolds N.K."/>
            <person name="Benny G.L."/>
            <person name="Smith M.E."/>
            <person name="James T.Y."/>
            <person name="Grigoriev I.V."/>
        </authorList>
    </citation>
    <scope>NUCLEOTIDE SEQUENCE [LARGE SCALE GENOMIC DNA]</scope>
</reference>
<dbReference type="InterPro" id="IPR002016">
    <property type="entry name" value="Haem_peroxidase"/>
</dbReference>
<evidence type="ECO:0000256" key="7">
    <source>
        <dbReference type="RuleBase" id="RU363051"/>
    </source>
</evidence>
<dbReference type="Proteomes" id="UP000269721">
    <property type="component" value="Unassembled WGS sequence"/>
</dbReference>
<dbReference type="GO" id="GO:0042744">
    <property type="term" value="P:hydrogen peroxide catabolic process"/>
    <property type="evidence" value="ECO:0007669"/>
    <property type="project" value="TreeGrafter"/>
</dbReference>
<evidence type="ECO:0000256" key="3">
    <source>
        <dbReference type="ARBA" id="ARBA00022723"/>
    </source>
</evidence>
<organism evidence="9 10">
    <name type="scientific">Blyttiomyces helicus</name>
    <dbReference type="NCBI Taxonomy" id="388810"/>
    <lineage>
        <taxon>Eukaryota</taxon>
        <taxon>Fungi</taxon>
        <taxon>Fungi incertae sedis</taxon>
        <taxon>Chytridiomycota</taxon>
        <taxon>Chytridiomycota incertae sedis</taxon>
        <taxon>Chytridiomycetes</taxon>
        <taxon>Chytridiomycetes incertae sedis</taxon>
        <taxon>Blyttiomyces</taxon>
    </lineage>
</organism>
<dbReference type="OrthoDB" id="2113341at2759"/>
<dbReference type="EMBL" id="KZ996813">
    <property type="protein sequence ID" value="RKO88293.1"/>
    <property type="molecule type" value="Genomic_DNA"/>
</dbReference>
<dbReference type="Pfam" id="PF00141">
    <property type="entry name" value="peroxidase"/>
    <property type="match status" value="1"/>
</dbReference>
<dbReference type="CDD" id="cd00314">
    <property type="entry name" value="plant_peroxidase_like"/>
    <property type="match status" value="1"/>
</dbReference>
<accession>A0A4P9W9X5</accession>
<dbReference type="GO" id="GO:0004601">
    <property type="term" value="F:peroxidase activity"/>
    <property type="evidence" value="ECO:0007669"/>
    <property type="project" value="UniProtKB-KW"/>
</dbReference>
<keyword evidence="3" id="KW-0479">Metal-binding</keyword>
<evidence type="ECO:0000256" key="4">
    <source>
        <dbReference type="ARBA" id="ARBA00023002"/>
    </source>
</evidence>
<dbReference type="GO" id="GO:0000302">
    <property type="term" value="P:response to reactive oxygen species"/>
    <property type="evidence" value="ECO:0007669"/>
    <property type="project" value="TreeGrafter"/>
</dbReference>
<dbReference type="InterPro" id="IPR010255">
    <property type="entry name" value="Haem_peroxidase_sf"/>
</dbReference>
<keyword evidence="10" id="KW-1185">Reference proteome</keyword>
<keyword evidence="1 7" id="KW-0575">Peroxidase</keyword>
<keyword evidence="4 7" id="KW-0560">Oxidoreductase</keyword>
<dbReference type="AlphaFoldDB" id="A0A4P9W9X5"/>
<dbReference type="GO" id="GO:0020037">
    <property type="term" value="F:heme binding"/>
    <property type="evidence" value="ECO:0007669"/>
    <property type="project" value="UniProtKB-UniRule"/>
</dbReference>
<comment type="similarity">
    <text evidence="6">Belongs to the peroxidase family.</text>
</comment>
<evidence type="ECO:0000256" key="2">
    <source>
        <dbReference type="ARBA" id="ARBA00022617"/>
    </source>
</evidence>
<evidence type="ECO:0000313" key="9">
    <source>
        <dbReference type="EMBL" id="RKO88293.1"/>
    </source>
</evidence>
<gene>
    <name evidence="9" type="ORF">BDK51DRAFT_38037</name>
</gene>
<evidence type="ECO:0000256" key="5">
    <source>
        <dbReference type="ARBA" id="ARBA00023004"/>
    </source>
</evidence>
<evidence type="ECO:0000256" key="6">
    <source>
        <dbReference type="RuleBase" id="RU004241"/>
    </source>
</evidence>
<dbReference type="GO" id="GO:0034599">
    <property type="term" value="P:cellular response to oxidative stress"/>
    <property type="evidence" value="ECO:0007669"/>
    <property type="project" value="InterPro"/>
</dbReference>
<dbReference type="EC" id="1.11.1.-" evidence="7"/>
<dbReference type="PANTHER" id="PTHR31356:SF36">
    <property type="entry name" value="L-ASCORBATE PEROXIDASE 3"/>
    <property type="match status" value="1"/>
</dbReference>
<dbReference type="SUPFAM" id="SSF48113">
    <property type="entry name" value="Heme-dependent peroxidases"/>
    <property type="match status" value="2"/>
</dbReference>
<feature type="domain" description="Plant heme peroxidase family profile" evidence="8">
    <location>
        <begin position="306"/>
        <end position="475"/>
    </location>
</feature>
<dbReference type="Gene3D" id="1.10.420.10">
    <property type="entry name" value="Peroxidase, domain 2"/>
    <property type="match status" value="2"/>
</dbReference>
<name>A0A4P9W9X5_9FUNG</name>
<dbReference type="PANTHER" id="PTHR31356">
    <property type="entry name" value="THYLAKOID LUMENAL 29 KDA PROTEIN, CHLOROPLASTIC-RELATED"/>
    <property type="match status" value="1"/>
</dbReference>
<dbReference type="InterPro" id="IPR044831">
    <property type="entry name" value="Ccp1-like"/>
</dbReference>
<proteinExistence type="inferred from homology"/>
<dbReference type="PRINTS" id="PR00458">
    <property type="entry name" value="PEROXIDASE"/>
</dbReference>